<dbReference type="PANTHER" id="PTHR38008:SF2">
    <property type="entry name" value="HEMOLYSIN"/>
    <property type="match status" value="1"/>
</dbReference>
<evidence type="ECO:0000313" key="1">
    <source>
        <dbReference type="EMBL" id="AZW18556.1"/>
    </source>
</evidence>
<gene>
    <name evidence="1" type="ORF">CS347_18180</name>
</gene>
<dbReference type="PROSITE" id="PS51257">
    <property type="entry name" value="PROKAR_LIPOPROTEIN"/>
    <property type="match status" value="1"/>
</dbReference>
<name>A0AAN1RYN6_9BORD</name>
<dbReference type="PANTHER" id="PTHR38008">
    <property type="entry name" value="HEMOLYSIN-RELATED"/>
    <property type="match status" value="1"/>
</dbReference>
<dbReference type="EMBL" id="CP024172">
    <property type="protein sequence ID" value="AZW18556.1"/>
    <property type="molecule type" value="Genomic_DNA"/>
</dbReference>
<dbReference type="AlphaFoldDB" id="A0AAN1RYN6"/>
<dbReference type="InterPro" id="IPR005590">
    <property type="entry name" value="DUF333"/>
</dbReference>
<accession>A0AAN1RYN6</accession>
<proteinExistence type="predicted"/>
<evidence type="ECO:0000313" key="2">
    <source>
        <dbReference type="Proteomes" id="UP000282741"/>
    </source>
</evidence>
<organism evidence="1 2">
    <name type="scientific">Bordetella hinzii</name>
    <dbReference type="NCBI Taxonomy" id="103855"/>
    <lineage>
        <taxon>Bacteria</taxon>
        <taxon>Pseudomonadati</taxon>
        <taxon>Pseudomonadota</taxon>
        <taxon>Betaproteobacteria</taxon>
        <taxon>Burkholderiales</taxon>
        <taxon>Alcaligenaceae</taxon>
        <taxon>Bordetella</taxon>
    </lineage>
</organism>
<dbReference type="RefSeq" id="WP_032961850.1">
    <property type="nucleotide sequence ID" value="NZ_CP012077.1"/>
</dbReference>
<sequence>MNKIAIAATALLAAGCAKPPPDAPRPIGMPNPASAYCIERGGRLVIEDRPAGQIGICTLPDGTRIEEWELYRRDHPPK</sequence>
<dbReference type="Proteomes" id="UP000282741">
    <property type="component" value="Chromosome"/>
</dbReference>
<protein>
    <submittedName>
        <fullName evidence="1">DUF333 domain-containing protein</fullName>
    </submittedName>
</protein>
<dbReference type="Pfam" id="PF03891">
    <property type="entry name" value="DUF333"/>
    <property type="match status" value="1"/>
</dbReference>
<reference evidence="2" key="1">
    <citation type="submission" date="2017-10" db="EMBL/GenBank/DDBJ databases">
        <title>Whole genome sequencing of various Bordetella species.</title>
        <authorList>
            <person name="Weigand M.R."/>
            <person name="Loparev V."/>
            <person name="Peng Y."/>
            <person name="Bowden K.E."/>
            <person name="Tondella M.L."/>
            <person name="Williams M.M."/>
        </authorList>
    </citation>
    <scope>NUCLEOTIDE SEQUENCE [LARGE SCALE GENOMIC DNA]</scope>
    <source>
        <strain evidence="2">H720</strain>
    </source>
</reference>